<reference evidence="15 16" key="1">
    <citation type="submission" date="2024-01" db="EMBL/GenBank/DDBJ databases">
        <title>The genomes of 5 underutilized Papilionoideae crops provide insights into root nodulation and disease resistanc.</title>
        <authorList>
            <person name="Yuan L."/>
        </authorList>
    </citation>
    <scope>NUCLEOTIDE SEQUENCE [LARGE SCALE GENOMIC DNA]</scope>
    <source>
        <strain evidence="15">ZHUSHIDOU_FW_LH</strain>
        <tissue evidence="15">Leaf</tissue>
    </source>
</reference>
<keyword evidence="8" id="KW-0238">DNA-binding</keyword>
<keyword evidence="11" id="KW-0539">Nucleus</keyword>
<accession>A0AAN9EIR8</accession>
<dbReference type="SUPFAM" id="SSF101936">
    <property type="entry name" value="DNA-binding pseudobarrel domain"/>
    <property type="match status" value="2"/>
</dbReference>
<feature type="domain" description="TF-B3" evidence="14">
    <location>
        <begin position="10"/>
        <end position="104"/>
    </location>
</feature>
<dbReference type="Gene3D" id="2.40.330.10">
    <property type="entry name" value="DNA-binding pseudobarrel domain"/>
    <property type="match status" value="3"/>
</dbReference>
<dbReference type="Pfam" id="PF08041">
    <property type="entry name" value="PetM"/>
    <property type="match status" value="1"/>
</dbReference>
<dbReference type="InterPro" id="IPR012595">
    <property type="entry name" value="PetM_cyt_b6/f_cplx_su7"/>
</dbReference>
<dbReference type="InterPro" id="IPR053333">
    <property type="entry name" value="Cytochrome_b6-f_sub7"/>
</dbReference>
<proteinExistence type="inferred from homology"/>
<evidence type="ECO:0000256" key="4">
    <source>
        <dbReference type="ARBA" id="ARBA00022692"/>
    </source>
</evidence>
<dbReference type="PROSITE" id="PS50863">
    <property type="entry name" value="B3"/>
    <property type="match status" value="2"/>
</dbReference>
<name>A0AAN9EIR8_CROPI</name>
<dbReference type="InterPro" id="IPR003340">
    <property type="entry name" value="B3_DNA-bd"/>
</dbReference>
<dbReference type="PANTHER" id="PTHR34951">
    <property type="entry name" value="B6F COMPLEX SUBUNIT, PUTATIVE, EXPRESSED-RELATED"/>
    <property type="match status" value="1"/>
</dbReference>
<evidence type="ECO:0000256" key="6">
    <source>
        <dbReference type="ARBA" id="ARBA00022989"/>
    </source>
</evidence>
<comment type="caution">
    <text evidence="15">The sequence shown here is derived from an EMBL/GenBank/DDBJ whole genome shotgun (WGS) entry which is preliminary data.</text>
</comment>
<feature type="compositionally biased region" description="Acidic residues" evidence="12">
    <location>
        <begin position="244"/>
        <end position="256"/>
    </location>
</feature>
<dbReference type="SUPFAM" id="SSF103441">
    <property type="entry name" value="PetM subunit of the cytochrome b6f complex"/>
    <property type="match status" value="1"/>
</dbReference>
<dbReference type="HAMAP" id="MF_00396">
    <property type="entry name" value="Cytb6_f_PetM"/>
    <property type="match status" value="1"/>
</dbReference>
<comment type="subcellular location">
    <subcellularLocation>
        <location evidence="2">Membrane</location>
        <topology evidence="2">Single-pass membrane protein</topology>
    </subcellularLocation>
    <subcellularLocation>
        <location evidence="1">Nucleus</location>
    </subcellularLocation>
</comment>
<keyword evidence="3" id="KW-0813">Transport</keyword>
<sequence>MMDYQVDKSSFITLIKEGLNLQHMQIIPPEFVKYLGNDYFSRHLILIGPSGDQWQVTCFKKEDNIFMQNGWPKFLRDNMIEPHQLLLFTCDGENRFRVQIFGINGCERLNTKKAGSIEAASTSQPIPIDFVKLIRLEEMAPKEFILRNYSGRKGWFVESRVGNEICFGDGWEQFVEENCLEEDDFIICKYDGQKEMKLKILKLYGWEKIGAEDEGMNAIENDYILDIKEEEEEEGSIEEEWVMEHQDDDSDDESEEEHLGRGSHQRFGKALVGKRGTAGTSATKNCPIDEEKYVHPDNPYFTATLLKKRANELRVPKQLIDDFSLNLPQRITFHCLWHAEKNEVPEHHLTSPKESHVRKISRMATGEKQKWRDGRVMYRGFARFCRINNIDVEKDKCICEFVLGEDQQIQIYMPSSIATLVLPCGDDWLVRLREVDAKLCPVIEKLFWLYLKKRTMAMASATMSSASLTVVGSATVGSSRRRKHIVHYITGLNSFGGLKAQNFVTSLGLPVCTEQSFSKVVSFLKSPSKGKGRGGGAASSTCNAAGEIFQIAAILNGLVLVGVAVGFVLLRIEASVEEAE</sequence>
<evidence type="ECO:0000256" key="1">
    <source>
        <dbReference type="ARBA" id="ARBA00004123"/>
    </source>
</evidence>
<evidence type="ECO:0000256" key="12">
    <source>
        <dbReference type="SAM" id="MobiDB-lite"/>
    </source>
</evidence>
<dbReference type="PANTHER" id="PTHR34951:SF1">
    <property type="entry name" value="B6F COMPLEX SUBUNIT, PUTATIVE, EXPRESSED-RELATED"/>
    <property type="match status" value="1"/>
</dbReference>
<organism evidence="15 16">
    <name type="scientific">Crotalaria pallida</name>
    <name type="common">Smooth rattlebox</name>
    <name type="synonym">Crotalaria striata</name>
    <dbReference type="NCBI Taxonomy" id="3830"/>
    <lineage>
        <taxon>Eukaryota</taxon>
        <taxon>Viridiplantae</taxon>
        <taxon>Streptophyta</taxon>
        <taxon>Embryophyta</taxon>
        <taxon>Tracheophyta</taxon>
        <taxon>Spermatophyta</taxon>
        <taxon>Magnoliopsida</taxon>
        <taxon>eudicotyledons</taxon>
        <taxon>Gunneridae</taxon>
        <taxon>Pentapetalae</taxon>
        <taxon>rosids</taxon>
        <taxon>fabids</taxon>
        <taxon>Fabales</taxon>
        <taxon>Fabaceae</taxon>
        <taxon>Papilionoideae</taxon>
        <taxon>50 kb inversion clade</taxon>
        <taxon>genistoids sensu lato</taxon>
        <taxon>core genistoids</taxon>
        <taxon>Crotalarieae</taxon>
        <taxon>Crotalaria</taxon>
    </lineage>
</organism>
<evidence type="ECO:0000313" key="15">
    <source>
        <dbReference type="EMBL" id="KAK7257899.1"/>
    </source>
</evidence>
<evidence type="ECO:0000313" key="16">
    <source>
        <dbReference type="Proteomes" id="UP001372338"/>
    </source>
</evidence>
<feature type="region of interest" description="Disordered" evidence="12">
    <location>
        <begin position="244"/>
        <end position="283"/>
    </location>
</feature>
<dbReference type="CDD" id="cd10017">
    <property type="entry name" value="B3_DNA"/>
    <property type="match status" value="2"/>
</dbReference>
<evidence type="ECO:0000259" key="14">
    <source>
        <dbReference type="PROSITE" id="PS50863"/>
    </source>
</evidence>
<dbReference type="GO" id="GO:0003677">
    <property type="term" value="F:DNA binding"/>
    <property type="evidence" value="ECO:0007669"/>
    <property type="project" value="UniProtKB-KW"/>
</dbReference>
<dbReference type="AlphaFoldDB" id="A0AAN9EIR8"/>
<dbReference type="EMBL" id="JAYWIO010000006">
    <property type="protein sequence ID" value="KAK7257899.1"/>
    <property type="molecule type" value="Genomic_DNA"/>
</dbReference>
<feature type="transmembrane region" description="Helical" evidence="13">
    <location>
        <begin position="548"/>
        <end position="570"/>
    </location>
</feature>
<evidence type="ECO:0000256" key="5">
    <source>
        <dbReference type="ARBA" id="ARBA00022982"/>
    </source>
</evidence>
<evidence type="ECO:0000256" key="3">
    <source>
        <dbReference type="ARBA" id="ARBA00022448"/>
    </source>
</evidence>
<keyword evidence="16" id="KW-1185">Reference proteome</keyword>
<evidence type="ECO:0000256" key="13">
    <source>
        <dbReference type="SAM" id="Phobius"/>
    </source>
</evidence>
<protein>
    <recommendedName>
        <fullName evidence="14">TF-B3 domain-containing protein</fullName>
    </recommendedName>
</protein>
<keyword evidence="5" id="KW-0249">Electron transport</keyword>
<feature type="domain" description="TF-B3" evidence="14">
    <location>
        <begin position="109"/>
        <end position="204"/>
    </location>
</feature>
<dbReference type="GO" id="GO:0016020">
    <property type="term" value="C:membrane"/>
    <property type="evidence" value="ECO:0007669"/>
    <property type="project" value="UniProtKB-SubCell"/>
</dbReference>
<keyword evidence="10" id="KW-0804">Transcription</keyword>
<keyword evidence="6 13" id="KW-1133">Transmembrane helix</keyword>
<evidence type="ECO:0000256" key="9">
    <source>
        <dbReference type="ARBA" id="ARBA00023136"/>
    </source>
</evidence>
<keyword evidence="7" id="KW-0805">Transcription regulation</keyword>
<dbReference type="SMART" id="SM01019">
    <property type="entry name" value="B3"/>
    <property type="match status" value="2"/>
</dbReference>
<dbReference type="GO" id="GO:0009512">
    <property type="term" value="C:cytochrome b6f complex"/>
    <property type="evidence" value="ECO:0007669"/>
    <property type="project" value="InterPro"/>
</dbReference>
<gene>
    <name evidence="15" type="ORF">RIF29_32212</name>
</gene>
<dbReference type="InterPro" id="IPR015300">
    <property type="entry name" value="DNA-bd_pseudobarrel_sf"/>
</dbReference>
<evidence type="ECO:0000256" key="8">
    <source>
        <dbReference type="ARBA" id="ARBA00023125"/>
    </source>
</evidence>
<keyword evidence="9 13" id="KW-0472">Membrane</keyword>
<evidence type="ECO:0000256" key="7">
    <source>
        <dbReference type="ARBA" id="ARBA00023015"/>
    </source>
</evidence>
<evidence type="ECO:0000256" key="2">
    <source>
        <dbReference type="ARBA" id="ARBA00004167"/>
    </source>
</evidence>
<dbReference type="Pfam" id="PF02362">
    <property type="entry name" value="B3"/>
    <property type="match status" value="2"/>
</dbReference>
<keyword evidence="4 13" id="KW-0812">Transmembrane</keyword>
<evidence type="ECO:0000256" key="11">
    <source>
        <dbReference type="ARBA" id="ARBA00023242"/>
    </source>
</evidence>
<evidence type="ECO:0000256" key="10">
    <source>
        <dbReference type="ARBA" id="ARBA00023163"/>
    </source>
</evidence>
<dbReference type="Proteomes" id="UP001372338">
    <property type="component" value="Unassembled WGS sequence"/>
</dbReference>
<dbReference type="GO" id="GO:0005634">
    <property type="term" value="C:nucleus"/>
    <property type="evidence" value="ECO:0007669"/>
    <property type="project" value="UniProtKB-SubCell"/>
</dbReference>